<sequence length="1119" mass="118702">MLDGGHGRGRIDAVQICLLGPLEVRADTGTPVEVGGARLRRLLIVLALDPGRPVTTGALVDAVWDGSPPAGAANALQALVSRLRRAAPGLPVEAVPAGYRLAVDRTAVDLYRFEDALAAGRTLLATDPAGAARRLDSALALWRGPALADVADTDFARAPVARLDELRLAAIEDLIAARAATEEPAALLPRLRELVAAHPLRERLVGQLMRALQRAGRPAEALAEYDRLRRTLAETLGADPGPELAALYLAVLRGEQPDAPAGPLVEVPPGQPPMTPPPEGGAVPNPATPPSAAPATGPGRAVRGRGGLPAALTSFVGREAAVDRVDDLLAGSRLVTLTGPGGAGKTRLAVESGRAVARRFPDGVWLVELAPITDPAEVPQALLTLLGLREQALIAAGRSRVPAGEATEPTARLVDALATRCALLVLDNCEHLLDAAAALADRLLGACPDLRVLATSREPLGITGEALHAVESLALPPVGADAVTALAYPSVRLFADRAAAARPDFVVDAGSVAALVGICRSLDGMPLAIELAAARLRSMTAAQVAARLDDRFRLLTGGSRTALPRHQTLRAVVDWSWDLLDAAEQALWRRLAVFTGGVTAETVERVCAGGELAPDEVFERLSALVEKSLVIVVGDGEPRYRMLETIREYGLDRLVEAGEADRLRQAHAAHFLALAERADPELRGPEQLRWIARLRAEQDNLHAALRWTVGAGQAETAVRFTASLGWYWWLRGQRAEGADLSREVLALAERTDKPLPVAMLATAYAVGAMNLMAGHADLDGTRAWMERAAEWADDASEHVMLRLIGPMSTMIDPADHPVGLVGLQKLFADPDPWAAAVARLMHGHMLLNSGSPAEEAHGDFRTALDLFETAGDRWGISTCRFSLAELANRTGDRSAAIEYLRDALYDVELLGAAEDLPQMRAQLAHLWWQAGDREQARRLLDEAYADAERLGADEPRAGVAFAWSELLRDAGDWPAAARWAERAADVVGRRNVAPQWRAMVATALGHVAAAAGDLTGSRAHLERAMDLAIESTDAPVVSLVLVGYADLALRAERPVVAATLLGGADGVRGGTDRSALDAVRVTRAARAALGEPEFAEAYASGRATRLDQARELLRVTLDA</sequence>
<dbReference type="Proteomes" id="UP000271548">
    <property type="component" value="Unassembled WGS sequence"/>
</dbReference>
<dbReference type="InterPro" id="IPR001867">
    <property type="entry name" value="OmpR/PhoB-type_DNA-bd"/>
</dbReference>
<dbReference type="SUPFAM" id="SSF46894">
    <property type="entry name" value="C-terminal effector domain of the bipartite response regulators"/>
    <property type="match status" value="1"/>
</dbReference>
<dbReference type="PROSITE" id="PS51755">
    <property type="entry name" value="OMPR_PHOB"/>
    <property type="match status" value="1"/>
</dbReference>
<evidence type="ECO:0000313" key="6">
    <source>
        <dbReference type="EMBL" id="RKN19986.1"/>
    </source>
</evidence>
<evidence type="ECO:0000256" key="2">
    <source>
        <dbReference type="ARBA" id="ARBA00023125"/>
    </source>
</evidence>
<dbReference type="CDD" id="cd15831">
    <property type="entry name" value="BTAD"/>
    <property type="match status" value="1"/>
</dbReference>
<dbReference type="PANTHER" id="PTHR47691:SF3">
    <property type="entry name" value="HTH-TYPE TRANSCRIPTIONAL REGULATOR RV0890C-RELATED"/>
    <property type="match status" value="1"/>
</dbReference>
<dbReference type="InterPro" id="IPR005158">
    <property type="entry name" value="BTAD"/>
</dbReference>
<keyword evidence="2 3" id="KW-0238">DNA-binding</keyword>
<dbReference type="PANTHER" id="PTHR47691">
    <property type="entry name" value="REGULATOR-RELATED"/>
    <property type="match status" value="1"/>
</dbReference>
<evidence type="ECO:0000313" key="7">
    <source>
        <dbReference type="Proteomes" id="UP000271548"/>
    </source>
</evidence>
<dbReference type="SUPFAM" id="SSF48452">
    <property type="entry name" value="TPR-like"/>
    <property type="match status" value="2"/>
</dbReference>
<dbReference type="PRINTS" id="PR00364">
    <property type="entry name" value="DISEASERSIST"/>
</dbReference>
<dbReference type="Pfam" id="PF00486">
    <property type="entry name" value="Trans_reg_C"/>
    <property type="match status" value="1"/>
</dbReference>
<dbReference type="InterPro" id="IPR016032">
    <property type="entry name" value="Sig_transdc_resp-reg_C-effctor"/>
</dbReference>
<comment type="caution">
    <text evidence="6">The sequence shown here is derived from an EMBL/GenBank/DDBJ whole genome shotgun (WGS) entry which is preliminary data.</text>
</comment>
<dbReference type="Pfam" id="PF25872">
    <property type="entry name" value="HTH_77"/>
    <property type="match status" value="1"/>
</dbReference>
<evidence type="ECO:0000256" key="1">
    <source>
        <dbReference type="ARBA" id="ARBA00005820"/>
    </source>
</evidence>
<feature type="domain" description="OmpR/PhoB-type" evidence="5">
    <location>
        <begin position="6"/>
        <end position="103"/>
    </location>
</feature>
<accession>A0ABX9R971</accession>
<proteinExistence type="inferred from homology"/>
<feature type="DNA-binding region" description="OmpR/PhoB-type" evidence="3">
    <location>
        <begin position="6"/>
        <end position="103"/>
    </location>
</feature>
<dbReference type="InterPro" id="IPR027417">
    <property type="entry name" value="P-loop_NTPase"/>
</dbReference>
<dbReference type="InterPro" id="IPR036388">
    <property type="entry name" value="WH-like_DNA-bd_sf"/>
</dbReference>
<name>A0ABX9R971_9ACTN</name>
<organism evidence="6 7">
    <name type="scientific">Micromonospora musae</name>
    <dbReference type="NCBI Taxonomy" id="1894970"/>
    <lineage>
        <taxon>Bacteria</taxon>
        <taxon>Bacillati</taxon>
        <taxon>Actinomycetota</taxon>
        <taxon>Actinomycetes</taxon>
        <taxon>Micromonosporales</taxon>
        <taxon>Micromonosporaceae</taxon>
        <taxon>Micromonospora</taxon>
    </lineage>
</organism>
<feature type="region of interest" description="Disordered" evidence="4">
    <location>
        <begin position="259"/>
        <end position="301"/>
    </location>
</feature>
<gene>
    <name evidence="6" type="ORF">D7147_13815</name>
</gene>
<evidence type="ECO:0000259" key="5">
    <source>
        <dbReference type="PROSITE" id="PS51755"/>
    </source>
</evidence>
<reference evidence="6 7" key="1">
    <citation type="submission" date="2018-09" db="EMBL/GenBank/DDBJ databases">
        <title>Micromonospora sp. nov. MS1-9, isolated from a root of Musa sp.</title>
        <authorList>
            <person name="Kuncharoen N."/>
            <person name="Kudo T."/>
            <person name="Ohkuma M."/>
            <person name="Yuki M."/>
            <person name="Tanasupawat S."/>
        </authorList>
    </citation>
    <scope>NUCLEOTIDE SEQUENCE [LARGE SCALE GENOMIC DNA]</scope>
    <source>
        <strain evidence="6 7">NGC1-4</strain>
    </source>
</reference>
<dbReference type="EMBL" id="RAZS01000004">
    <property type="protein sequence ID" value="RKN19986.1"/>
    <property type="molecule type" value="Genomic_DNA"/>
</dbReference>
<dbReference type="InterPro" id="IPR011990">
    <property type="entry name" value="TPR-like_helical_dom_sf"/>
</dbReference>
<dbReference type="SUPFAM" id="SSF52540">
    <property type="entry name" value="P-loop containing nucleoside triphosphate hydrolases"/>
    <property type="match status" value="1"/>
</dbReference>
<dbReference type="InterPro" id="IPR058852">
    <property type="entry name" value="HTH_77"/>
</dbReference>
<dbReference type="Gene3D" id="3.40.50.300">
    <property type="entry name" value="P-loop containing nucleotide triphosphate hydrolases"/>
    <property type="match status" value="1"/>
</dbReference>
<feature type="compositionally biased region" description="Pro residues" evidence="4">
    <location>
        <begin position="269"/>
        <end position="279"/>
    </location>
</feature>
<protein>
    <submittedName>
        <fullName evidence="6">AfsR/SARP family transcriptional regulator</fullName>
    </submittedName>
</protein>
<evidence type="ECO:0000256" key="3">
    <source>
        <dbReference type="PROSITE-ProRule" id="PRU01091"/>
    </source>
</evidence>
<evidence type="ECO:0000256" key="4">
    <source>
        <dbReference type="SAM" id="MobiDB-lite"/>
    </source>
</evidence>
<dbReference type="Pfam" id="PF03704">
    <property type="entry name" value="BTAD"/>
    <property type="match status" value="1"/>
</dbReference>
<dbReference type="Gene3D" id="1.10.10.10">
    <property type="entry name" value="Winged helix-like DNA-binding domain superfamily/Winged helix DNA-binding domain"/>
    <property type="match status" value="1"/>
</dbReference>
<keyword evidence="7" id="KW-1185">Reference proteome</keyword>
<dbReference type="Gene3D" id="1.25.40.10">
    <property type="entry name" value="Tetratricopeptide repeat domain"/>
    <property type="match status" value="2"/>
</dbReference>
<comment type="similarity">
    <text evidence="1">Belongs to the AfsR/DnrI/RedD regulatory family.</text>
</comment>
<dbReference type="SMART" id="SM00862">
    <property type="entry name" value="Trans_reg_C"/>
    <property type="match status" value="1"/>
</dbReference>
<dbReference type="SMART" id="SM01043">
    <property type="entry name" value="BTAD"/>
    <property type="match status" value="1"/>
</dbReference>